<dbReference type="EMBL" id="FNAV01000041">
    <property type="protein sequence ID" value="SDF64688.1"/>
    <property type="molecule type" value="Genomic_DNA"/>
</dbReference>
<evidence type="ECO:0000313" key="2">
    <source>
        <dbReference type="Proteomes" id="UP000198994"/>
    </source>
</evidence>
<organism evidence="1 2">
    <name type="scientific">Salipiger thiooxidans</name>
    <dbReference type="NCBI Taxonomy" id="282683"/>
    <lineage>
        <taxon>Bacteria</taxon>
        <taxon>Pseudomonadati</taxon>
        <taxon>Pseudomonadota</taxon>
        <taxon>Alphaproteobacteria</taxon>
        <taxon>Rhodobacterales</taxon>
        <taxon>Roseobacteraceae</taxon>
        <taxon>Salipiger</taxon>
    </lineage>
</organism>
<gene>
    <name evidence="1" type="ORF">SAMN04488105_1419</name>
</gene>
<accession>A0A1G7MS72</accession>
<dbReference type="Proteomes" id="UP000198994">
    <property type="component" value="Unassembled WGS sequence"/>
</dbReference>
<proteinExistence type="predicted"/>
<protein>
    <submittedName>
        <fullName evidence="1">Uncharacterized protein</fullName>
    </submittedName>
</protein>
<dbReference type="AlphaFoldDB" id="A0A1G7MS72"/>
<reference evidence="2" key="1">
    <citation type="submission" date="2016-10" db="EMBL/GenBank/DDBJ databases">
        <authorList>
            <person name="Varghese N."/>
            <person name="Submissions S."/>
        </authorList>
    </citation>
    <scope>NUCLEOTIDE SEQUENCE [LARGE SCALE GENOMIC DNA]</scope>
    <source>
        <strain evidence="2">DSM 10146</strain>
    </source>
</reference>
<sequence>MFGKSKECAGLEYPESFSQKEVAVRHVHCNVLRVSAVECLTGIREFLTVAVAKHYHALHPDKLRKFVASVHEWSRYVETINMTAKSFGQVSGWATNSAAYIHEPVALFDRKGICQFYGRREARGREMVDRG</sequence>
<dbReference type="STRING" id="282683.SAMN04488105_1419"/>
<evidence type="ECO:0000313" key="1">
    <source>
        <dbReference type="EMBL" id="SDF64688.1"/>
    </source>
</evidence>
<keyword evidence="2" id="KW-1185">Reference proteome</keyword>
<name>A0A1G7MS72_9RHOB</name>